<proteinExistence type="predicted"/>
<evidence type="ECO:0000313" key="1">
    <source>
        <dbReference type="EMBL" id="KAH9791984.1"/>
    </source>
</evidence>
<protein>
    <submittedName>
        <fullName evidence="1">Uncharacterized protein</fullName>
    </submittedName>
</protein>
<gene>
    <name evidence="1" type="ORF">KPL71_003946</name>
</gene>
<name>A0ACB8N1J3_CITSI</name>
<dbReference type="Proteomes" id="UP000829398">
    <property type="component" value="Chromosome 2"/>
</dbReference>
<evidence type="ECO:0000313" key="2">
    <source>
        <dbReference type="Proteomes" id="UP000829398"/>
    </source>
</evidence>
<reference evidence="2" key="1">
    <citation type="journal article" date="2023" name="Hortic. Res.">
        <title>A chromosome-level phased genome enabling allele-level studies in sweet orange: a case study on citrus Huanglongbing tolerance.</title>
        <authorList>
            <person name="Wu B."/>
            <person name="Yu Q."/>
            <person name="Deng Z."/>
            <person name="Duan Y."/>
            <person name="Luo F."/>
            <person name="Gmitter F. Jr."/>
        </authorList>
    </citation>
    <scope>NUCLEOTIDE SEQUENCE [LARGE SCALE GENOMIC DNA]</scope>
    <source>
        <strain evidence="2">cv. Valencia</strain>
    </source>
</reference>
<keyword evidence="2" id="KW-1185">Reference proteome</keyword>
<organism evidence="1 2">
    <name type="scientific">Citrus sinensis</name>
    <name type="common">Sweet orange</name>
    <name type="synonym">Citrus aurantium var. sinensis</name>
    <dbReference type="NCBI Taxonomy" id="2711"/>
    <lineage>
        <taxon>Eukaryota</taxon>
        <taxon>Viridiplantae</taxon>
        <taxon>Streptophyta</taxon>
        <taxon>Embryophyta</taxon>
        <taxon>Tracheophyta</taxon>
        <taxon>Spermatophyta</taxon>
        <taxon>Magnoliopsida</taxon>
        <taxon>eudicotyledons</taxon>
        <taxon>Gunneridae</taxon>
        <taxon>Pentapetalae</taxon>
        <taxon>rosids</taxon>
        <taxon>malvids</taxon>
        <taxon>Sapindales</taxon>
        <taxon>Rutaceae</taxon>
        <taxon>Aurantioideae</taxon>
        <taxon>Citrus</taxon>
    </lineage>
</organism>
<dbReference type="EMBL" id="CM039171">
    <property type="protein sequence ID" value="KAH9791984.1"/>
    <property type="molecule type" value="Genomic_DNA"/>
</dbReference>
<accession>A0ACB8N1J3</accession>
<sequence>MSIDLHSRFPSTTTQCDTTFHIQPNNESNYEQPMKEATSQFEEESAHEERYILGCVEGSSNNMGRAPTQPHSMSYSTEANSSGVKISPVLCSMKMEVPKFDGSDPNGKFLLIMGTDDNEPASFEQELPPESVEEVITGDISSLNALAAPFRVYIGNGDFLVCKYFCPQVALTLQGTIFTLDIFVLPIKGPDVVLGIQWLQLLGRVSHDYSALSMEFCWNGTPVTLRGDLATTPSLITFNQLQSLVHHADIYSVFALQQVPAFGEESASNPENSSFELPANLNKPFIDLLHSYRNLFLQPTTLPPHRTVDHKIHLLPNTTPINVRPYRYPNFQKNEIEKLIREMLEQGIIQPSQSPFSSPVLLVKKKDGTYRFCVDYRALNAVTVKDKFPIPTIDELFDELGGAAVFSKLDLRAGYHRIRVHHRDIYKTAFRTHEGHYEFLIMPFGLTNAPSTFQATMNQIFTYFLRKFVIVFFFYDILVYSATAEEHLRHLQQVLECLHFYQFFVKLFKCLFCQENIDYLGHIVSASGVRADPQKIDVMIHWPTPQTTKQLRGFLGLTGYYRRFIHGYASLAAPLTDLLCKDAFKWTPTAAAAFDALKKAMVEAPVLWLPDFEADFILETDTSNVGVGAVLMQSGHPIFYFSKKLGPRLRTSSTYIKELTAIVEAVHKWRQYLLGRFFVIRTNYKSIKELLQQLVQTPDQQIYIRKLLGYHFLIEYKLGCTNLAADALSRVHEEAGADTSTVTASCLPLLSRPSFELLATLNLENSTLSDMIALHHQFAAGTLSRDYSLHNGFLFYRNRYYISPSSSLKEVILAEFHSTPLAGHVGIKRTLVRLASTFFWPKMRMDVEWFVAECLVCQQTKYSTQAPAGPLQPLHIPTLVWDELTMDFITGLPVSRGFSVILVVVDHLTKSTYFGSLPTQFIAVKTADLFVDMVIKIHGFPTSIISDCDPVFLSNFWKKLFELSGTTLRHSTAYHPQTDGQSEVVNHGLEQYFRAFTQEKPSSWVSLLGWAEFSYNSSYHSSIKMSPFQALFGRPPPSIPPYLKGSTSIQALDKALSEQDALLHSLKENLRRAQHRMIQKANAHRRETQFAVGDQVLVKLQPYRQTTVATRSCQKLAKRYYGPFHVIARVGPVAYKLDLPKVLRSIQCFIFHFSNPSLVLKTLLHIPCHQQVCTISHYIYLLQFALFEPCLNKENNAVKFWCSGKTIP</sequence>
<comment type="caution">
    <text evidence="1">The sequence shown here is derived from an EMBL/GenBank/DDBJ whole genome shotgun (WGS) entry which is preliminary data.</text>
</comment>